<dbReference type="AlphaFoldDB" id="A0A401T817"/>
<feature type="compositionally biased region" description="Basic and acidic residues" evidence="1">
    <location>
        <begin position="55"/>
        <end position="96"/>
    </location>
</feature>
<organism evidence="2 3">
    <name type="scientific">Chiloscyllium punctatum</name>
    <name type="common">Brownbanded bambooshark</name>
    <name type="synonym">Hemiscyllium punctatum</name>
    <dbReference type="NCBI Taxonomy" id="137246"/>
    <lineage>
        <taxon>Eukaryota</taxon>
        <taxon>Metazoa</taxon>
        <taxon>Chordata</taxon>
        <taxon>Craniata</taxon>
        <taxon>Vertebrata</taxon>
        <taxon>Chondrichthyes</taxon>
        <taxon>Elasmobranchii</taxon>
        <taxon>Galeomorphii</taxon>
        <taxon>Galeoidea</taxon>
        <taxon>Orectolobiformes</taxon>
        <taxon>Hemiscylliidae</taxon>
        <taxon>Chiloscyllium</taxon>
    </lineage>
</organism>
<evidence type="ECO:0000313" key="3">
    <source>
        <dbReference type="Proteomes" id="UP000287033"/>
    </source>
</evidence>
<accession>A0A401T817</accession>
<gene>
    <name evidence="2" type="ORF">chiPu_0023158</name>
</gene>
<reference evidence="2 3" key="1">
    <citation type="journal article" date="2018" name="Nat. Ecol. Evol.">
        <title>Shark genomes provide insights into elasmobranch evolution and the origin of vertebrates.</title>
        <authorList>
            <person name="Hara Y"/>
            <person name="Yamaguchi K"/>
            <person name="Onimaru K"/>
            <person name="Kadota M"/>
            <person name="Koyanagi M"/>
            <person name="Keeley SD"/>
            <person name="Tatsumi K"/>
            <person name="Tanaka K"/>
            <person name="Motone F"/>
            <person name="Kageyama Y"/>
            <person name="Nozu R"/>
            <person name="Adachi N"/>
            <person name="Nishimura O"/>
            <person name="Nakagawa R"/>
            <person name="Tanegashima C"/>
            <person name="Kiyatake I"/>
            <person name="Matsumoto R"/>
            <person name="Murakumo K"/>
            <person name="Nishida K"/>
            <person name="Terakita A"/>
            <person name="Kuratani S"/>
            <person name="Sato K"/>
            <person name="Hyodo S Kuraku.S."/>
        </authorList>
    </citation>
    <scope>NUCLEOTIDE SEQUENCE [LARGE SCALE GENOMIC DNA]</scope>
</reference>
<comment type="caution">
    <text evidence="2">The sequence shown here is derived from an EMBL/GenBank/DDBJ whole genome shotgun (WGS) entry which is preliminary data.</text>
</comment>
<feature type="non-terminal residue" evidence="2">
    <location>
        <position position="1"/>
    </location>
</feature>
<feature type="compositionally biased region" description="Low complexity" evidence="1">
    <location>
        <begin position="104"/>
        <end position="114"/>
    </location>
</feature>
<dbReference type="Proteomes" id="UP000287033">
    <property type="component" value="Unassembled WGS sequence"/>
</dbReference>
<evidence type="ECO:0000256" key="1">
    <source>
        <dbReference type="SAM" id="MobiDB-lite"/>
    </source>
</evidence>
<protein>
    <recommendedName>
        <fullName evidence="4">cGMP-dependent protein kinase interacting domain-containing protein</fullName>
    </recommendedName>
</protein>
<evidence type="ECO:0000313" key="2">
    <source>
        <dbReference type="EMBL" id="GCC38816.1"/>
    </source>
</evidence>
<dbReference type="EMBL" id="BEZZ01016440">
    <property type="protein sequence ID" value="GCC38816.1"/>
    <property type="molecule type" value="Genomic_DNA"/>
</dbReference>
<name>A0A401T817_CHIPU</name>
<proteinExistence type="predicted"/>
<sequence>TGNVGNLNLLWRHCRSCRRRRRLDRRRSLPFPGREGSTQTAMTSRNIISSRFGLRKADVSRSESDTDRVRKENALLKKSLEELSKGQTWERERNRLLEVGLGPGPRAAPASAPAPRRPRPPAPTPLGTLVPSLPPPVCSGELPTHPVSLFKSLTL</sequence>
<feature type="region of interest" description="Disordered" evidence="1">
    <location>
        <begin position="28"/>
        <end position="145"/>
    </location>
</feature>
<keyword evidence="3" id="KW-1185">Reference proteome</keyword>
<feature type="compositionally biased region" description="Polar residues" evidence="1">
    <location>
        <begin position="36"/>
        <end position="49"/>
    </location>
</feature>
<evidence type="ECO:0008006" key="4">
    <source>
        <dbReference type="Google" id="ProtNLM"/>
    </source>
</evidence>